<comment type="subcellular location">
    <subcellularLocation>
        <location evidence="2">Endoplasmic reticulum membrane</location>
        <topology evidence="2">Multi-pass membrane protein</topology>
    </subcellularLocation>
</comment>
<dbReference type="EMBL" id="CABFWN010000004">
    <property type="protein sequence ID" value="VUG19318.1"/>
    <property type="molecule type" value="Genomic_DNA"/>
</dbReference>
<dbReference type="PANTHER" id="PTHR12692:SF0">
    <property type="entry name" value="GH11935P"/>
    <property type="match status" value="1"/>
</dbReference>
<dbReference type="InterPro" id="IPR036249">
    <property type="entry name" value="Thioredoxin-like_sf"/>
</dbReference>
<dbReference type="Proteomes" id="UP000478008">
    <property type="component" value="Unassembled WGS sequence"/>
</dbReference>
<sequence length="363" mass="41457">MHPKVRSHSKLKLTIFLFHLWLLWNLFMMKGIQLFIALLFLGVCHATKFGDVVESLGSNSIIRINDKNYKGLMNNEDYSIIIFITASDPRIGCTLCSLAMPQYEQMASSYYENLRNTYNSTENSRVRTLEEDGANFIIAYADLAGSKKLYEKLGVTSVPKVFFYKPGRGVDMSQPTDEYRFSGQETPQVFSDWIVKHSEFSNKDLFKIVEKPNYQVIVRNMAITLFLLVVAYKKFDKVSVIIANKRIWRALCLILIILFCSGYMYNRIRGTAFTGEGPHKEVIYFSPSQQSQYGAETQIISVVYALLVVCFVVLMDSASKISDQKLRFFAVLASSLVAYILYGYVVACFKQKSSMYPFKLGIL</sequence>
<reference evidence="10 11" key="1">
    <citation type="submission" date="2019-07" db="EMBL/GenBank/DDBJ databases">
        <authorList>
            <person name="Friedrich A."/>
            <person name="Schacherer J."/>
        </authorList>
    </citation>
    <scope>NUCLEOTIDE SEQUENCE [LARGE SCALE GENOMIC DNA]</scope>
</reference>
<evidence type="ECO:0000256" key="7">
    <source>
        <dbReference type="ARBA" id="ARBA00022989"/>
    </source>
</evidence>
<dbReference type="PANTHER" id="PTHR12692">
    <property type="entry name" value="DOLICHYL-DIPHOSPHOOLIGOSACCHARIDE--PROTEIN GLYCOSYLTRANSFERASE-RELATED"/>
    <property type="match status" value="1"/>
</dbReference>
<evidence type="ECO:0000313" key="10">
    <source>
        <dbReference type="EMBL" id="VUG19318.1"/>
    </source>
</evidence>
<evidence type="ECO:0000256" key="9">
    <source>
        <dbReference type="SAM" id="Phobius"/>
    </source>
</evidence>
<feature type="transmembrane region" description="Helical" evidence="9">
    <location>
        <begin position="297"/>
        <end position="314"/>
    </location>
</feature>
<gene>
    <name evidence="10" type="ORF">DEBR0S4_15742G</name>
</gene>
<name>A0A7D9CZ21_DEKBR</name>
<dbReference type="GO" id="GO:0008250">
    <property type="term" value="C:oligosaccharyltransferase complex"/>
    <property type="evidence" value="ECO:0007669"/>
    <property type="project" value="TreeGrafter"/>
</dbReference>
<evidence type="ECO:0000256" key="6">
    <source>
        <dbReference type="ARBA" id="ARBA00022824"/>
    </source>
</evidence>
<keyword evidence="11" id="KW-1185">Reference proteome</keyword>
<evidence type="ECO:0000256" key="5">
    <source>
        <dbReference type="ARBA" id="ARBA00022729"/>
    </source>
</evidence>
<accession>A0A7D9CZ21</accession>
<evidence type="ECO:0000256" key="1">
    <source>
        <dbReference type="ARBA" id="ARBA00002791"/>
    </source>
</evidence>
<keyword evidence="4 9" id="KW-0812">Transmembrane</keyword>
<evidence type="ECO:0000256" key="3">
    <source>
        <dbReference type="ARBA" id="ARBA00009561"/>
    </source>
</evidence>
<feature type="transmembrane region" description="Helical" evidence="9">
    <location>
        <begin position="326"/>
        <end position="345"/>
    </location>
</feature>
<organism evidence="10 11">
    <name type="scientific">Dekkera bruxellensis</name>
    <name type="common">Brettanomyces custersii</name>
    <dbReference type="NCBI Taxonomy" id="5007"/>
    <lineage>
        <taxon>Eukaryota</taxon>
        <taxon>Fungi</taxon>
        <taxon>Dikarya</taxon>
        <taxon>Ascomycota</taxon>
        <taxon>Saccharomycotina</taxon>
        <taxon>Pichiomycetes</taxon>
        <taxon>Pichiales</taxon>
        <taxon>Pichiaceae</taxon>
        <taxon>Brettanomyces</taxon>
    </lineage>
</organism>
<proteinExistence type="inferred from homology"/>
<feature type="transmembrane region" description="Helical" evidence="9">
    <location>
        <begin position="216"/>
        <end position="235"/>
    </location>
</feature>
<dbReference type="Pfam" id="PF04756">
    <property type="entry name" value="OST3_OST6"/>
    <property type="match status" value="1"/>
</dbReference>
<keyword evidence="8 9" id="KW-0472">Membrane</keyword>
<keyword evidence="6" id="KW-0256">Endoplasmic reticulum</keyword>
<feature type="transmembrane region" description="Helical" evidence="9">
    <location>
        <begin position="247"/>
        <end position="265"/>
    </location>
</feature>
<comment type="similarity">
    <text evidence="3">Belongs to the OST3/OST6 family.</text>
</comment>
<dbReference type="Gene3D" id="3.40.30.10">
    <property type="entry name" value="Glutaredoxin"/>
    <property type="match status" value="1"/>
</dbReference>
<keyword evidence="7 9" id="KW-1133">Transmembrane helix</keyword>
<comment type="function">
    <text evidence="1">Subunit of the oligosaccharyl transferase (OST) complex that catalyzes the initial transfer of a defined glycan (Glc(3)Man(9)GlcNAc(2) in eukaryotes) from the lipid carrier dolichol-pyrophosphate to an asparagine residue within an Asn-X-Ser/Thr consensus motif in nascent polypeptide chains, the first step in protein N-glycosylation. N-glycosylation occurs cotranslationally and the complex associates with the Sec61 complex at the channel-forming translocon complex that mediates protein translocation across the endoplasmic reticulum (ER). All subunits are required for a maximal enzyme activity.</text>
</comment>
<dbReference type="InterPro" id="IPR021149">
    <property type="entry name" value="OligosaccharylTrfase_OST3/OST6"/>
</dbReference>
<dbReference type="SUPFAM" id="SSF52833">
    <property type="entry name" value="Thioredoxin-like"/>
    <property type="match status" value="1"/>
</dbReference>
<evidence type="ECO:0000256" key="4">
    <source>
        <dbReference type="ARBA" id="ARBA00022692"/>
    </source>
</evidence>
<evidence type="ECO:0000256" key="8">
    <source>
        <dbReference type="ARBA" id="ARBA00023136"/>
    </source>
</evidence>
<protein>
    <submittedName>
        <fullName evidence="10">DEBR0S4_15742g1_1</fullName>
    </submittedName>
</protein>
<keyword evidence="5" id="KW-0732">Signal</keyword>
<evidence type="ECO:0000256" key="2">
    <source>
        <dbReference type="ARBA" id="ARBA00004477"/>
    </source>
</evidence>
<dbReference type="GO" id="GO:0018279">
    <property type="term" value="P:protein N-linked glycosylation via asparagine"/>
    <property type="evidence" value="ECO:0007669"/>
    <property type="project" value="TreeGrafter"/>
</dbReference>
<dbReference type="AlphaFoldDB" id="A0A7D9CZ21"/>
<evidence type="ECO:0000313" key="11">
    <source>
        <dbReference type="Proteomes" id="UP000478008"/>
    </source>
</evidence>